<dbReference type="GO" id="GO:0008379">
    <property type="term" value="F:thioredoxin peroxidase activity"/>
    <property type="evidence" value="ECO:0007669"/>
    <property type="project" value="UniProtKB-UniRule"/>
</dbReference>
<protein>
    <recommendedName>
        <fullName evidence="6">Thiol peroxidase</fullName>
        <shortName evidence="6">Tpx</shortName>
        <ecNumber evidence="6">1.11.1.24</ecNumber>
    </recommendedName>
    <alternativeName>
        <fullName evidence="6">Peroxiredoxin tpx</fullName>
        <shortName evidence="6">Prx</shortName>
    </alternativeName>
    <alternativeName>
        <fullName evidence="6">Thioredoxin peroxidase</fullName>
    </alternativeName>
    <alternativeName>
        <fullName evidence="6">Thioredoxin-dependent peroxiredoxin</fullName>
    </alternativeName>
</protein>
<gene>
    <name evidence="6" type="primary">tpx</name>
    <name evidence="8" type="ORF">EV197_3473</name>
</gene>
<keyword evidence="5 6" id="KW-0676">Redox-active center</keyword>
<feature type="domain" description="Thioredoxin" evidence="7">
    <location>
        <begin position="18"/>
        <end position="166"/>
    </location>
</feature>
<evidence type="ECO:0000256" key="3">
    <source>
        <dbReference type="ARBA" id="ARBA00023002"/>
    </source>
</evidence>
<feature type="disulfide bond" description="Redox-active" evidence="6">
    <location>
        <begin position="60"/>
        <end position="94"/>
    </location>
</feature>
<dbReference type="EC" id="1.11.1.24" evidence="6"/>
<dbReference type="PROSITE" id="PS01265">
    <property type="entry name" value="TPX"/>
    <property type="match status" value="1"/>
</dbReference>
<comment type="similarity">
    <text evidence="6">Belongs to the peroxiredoxin family. Tpx subfamily.</text>
</comment>
<keyword evidence="4 6" id="KW-1015">Disulfide bond</keyword>
<keyword evidence="9" id="KW-1185">Reference proteome</keyword>
<evidence type="ECO:0000256" key="6">
    <source>
        <dbReference type="HAMAP-Rule" id="MF_00269"/>
    </source>
</evidence>
<evidence type="ECO:0000313" key="9">
    <source>
        <dbReference type="Proteomes" id="UP000292262"/>
    </source>
</evidence>
<dbReference type="InterPro" id="IPR050455">
    <property type="entry name" value="Tpx_Peroxidase_subfamily"/>
</dbReference>
<dbReference type="NCBIfam" id="NF001808">
    <property type="entry name" value="PRK00522.1"/>
    <property type="match status" value="1"/>
</dbReference>
<dbReference type="PANTHER" id="PTHR43110">
    <property type="entry name" value="THIOL PEROXIDASE"/>
    <property type="match status" value="1"/>
</dbReference>
<evidence type="ECO:0000256" key="5">
    <source>
        <dbReference type="ARBA" id="ARBA00023284"/>
    </source>
</evidence>
<dbReference type="AlphaFoldDB" id="A0A4Q7NTX0"/>
<dbReference type="SUPFAM" id="SSF52833">
    <property type="entry name" value="Thioredoxin-like"/>
    <property type="match status" value="1"/>
</dbReference>
<dbReference type="PROSITE" id="PS51352">
    <property type="entry name" value="THIOREDOXIN_2"/>
    <property type="match status" value="1"/>
</dbReference>
<dbReference type="InterPro" id="IPR002065">
    <property type="entry name" value="TPX"/>
</dbReference>
<comment type="subunit">
    <text evidence="6">Homodimer.</text>
</comment>
<dbReference type="Gene3D" id="3.40.30.10">
    <property type="entry name" value="Glutaredoxin"/>
    <property type="match status" value="1"/>
</dbReference>
<evidence type="ECO:0000259" key="7">
    <source>
        <dbReference type="PROSITE" id="PS51352"/>
    </source>
</evidence>
<dbReference type="InterPro" id="IPR013766">
    <property type="entry name" value="Thioredoxin_domain"/>
</dbReference>
<dbReference type="EMBL" id="SGXE01000008">
    <property type="protein sequence ID" value="RZS90484.1"/>
    <property type="molecule type" value="Genomic_DNA"/>
</dbReference>
<organism evidence="8 9">
    <name type="scientific">Aquimarina brevivitae</name>
    <dbReference type="NCBI Taxonomy" id="323412"/>
    <lineage>
        <taxon>Bacteria</taxon>
        <taxon>Pseudomonadati</taxon>
        <taxon>Bacteroidota</taxon>
        <taxon>Flavobacteriia</taxon>
        <taxon>Flavobacteriales</taxon>
        <taxon>Flavobacteriaceae</taxon>
        <taxon>Aquimarina</taxon>
    </lineage>
</organism>
<dbReference type="CDD" id="cd03014">
    <property type="entry name" value="PRX_Atyp2cys"/>
    <property type="match status" value="1"/>
</dbReference>
<dbReference type="Pfam" id="PF08534">
    <property type="entry name" value="Redoxin"/>
    <property type="match status" value="1"/>
</dbReference>
<dbReference type="InterPro" id="IPR013740">
    <property type="entry name" value="Redoxin"/>
</dbReference>
<sequence>MATITLKGNKIHTVGTLPEVGEKAPEFELVNTDLSTSKLSDYKGSKVVLNIFPSVDTGICAASVRAFNEKASKLDNTKVLCISRDLPFALQRFCGAEGLEDVINHSDFKAGTFGKEYGLEITDGPLAGLHSRAVIVVDENGKIVYTEQVPEIAQEPDYDAAIKALS</sequence>
<evidence type="ECO:0000313" key="8">
    <source>
        <dbReference type="EMBL" id="RZS90484.1"/>
    </source>
</evidence>
<feature type="active site" description="Cysteine sulfenic acid (-SOH) intermediate" evidence="6">
    <location>
        <position position="60"/>
    </location>
</feature>
<dbReference type="OrthoDB" id="9781543at2"/>
<comment type="function">
    <text evidence="6">Thiol-specific peroxidase that catalyzes the reduction of hydrogen peroxide and organic hydroperoxides to water and alcohols, respectively. Plays a role in cell protection against oxidative stress by detoxifying peroxides.</text>
</comment>
<proteinExistence type="inferred from homology"/>
<accession>A0A4Q7NTX0</accession>
<dbReference type="Proteomes" id="UP000292262">
    <property type="component" value="Unassembled WGS sequence"/>
</dbReference>
<comment type="miscellaneous">
    <text evidence="6">The active site is a conserved redox-active cysteine residue, the peroxidatic cysteine (C(P)), which makes the nucleophilic attack on the peroxide substrate. The peroxide oxidizes the C(P)-SH to cysteine sulfenic acid (C(P)-SOH), which then reacts with another cysteine residue, the resolving cysteine (C(R)), to form a disulfide bridge. The disulfide is subsequently reduced by an appropriate electron donor to complete the catalytic cycle. In this atypical 2-Cys peroxiredoxin, C(R) is present in the same subunit to form an intramolecular disulfide. The disulfide is subsequently reduced by thioredoxin.</text>
</comment>
<dbReference type="InterPro" id="IPR018219">
    <property type="entry name" value="Tpx_CS"/>
</dbReference>
<keyword evidence="1 6" id="KW-0575">Peroxidase</keyword>
<dbReference type="InterPro" id="IPR036249">
    <property type="entry name" value="Thioredoxin-like_sf"/>
</dbReference>
<evidence type="ECO:0000256" key="2">
    <source>
        <dbReference type="ARBA" id="ARBA00022862"/>
    </source>
</evidence>
<comment type="catalytic activity">
    <reaction evidence="6">
        <text>a hydroperoxide + [thioredoxin]-dithiol = an alcohol + [thioredoxin]-disulfide + H2O</text>
        <dbReference type="Rhea" id="RHEA:62620"/>
        <dbReference type="Rhea" id="RHEA-COMP:10698"/>
        <dbReference type="Rhea" id="RHEA-COMP:10700"/>
        <dbReference type="ChEBI" id="CHEBI:15377"/>
        <dbReference type="ChEBI" id="CHEBI:29950"/>
        <dbReference type="ChEBI" id="CHEBI:30879"/>
        <dbReference type="ChEBI" id="CHEBI:35924"/>
        <dbReference type="ChEBI" id="CHEBI:50058"/>
        <dbReference type="EC" id="1.11.1.24"/>
    </reaction>
</comment>
<reference evidence="8 9" key="1">
    <citation type="submission" date="2019-02" db="EMBL/GenBank/DDBJ databases">
        <title>Genomic Encyclopedia of Type Strains, Phase IV (KMG-IV): sequencing the most valuable type-strain genomes for metagenomic binning, comparative biology and taxonomic classification.</title>
        <authorList>
            <person name="Goeker M."/>
        </authorList>
    </citation>
    <scope>NUCLEOTIDE SEQUENCE [LARGE SCALE GENOMIC DNA]</scope>
    <source>
        <strain evidence="8 9">DSM 17196</strain>
    </source>
</reference>
<keyword evidence="2 6" id="KW-0049">Antioxidant</keyword>
<dbReference type="RefSeq" id="WP_130287966.1">
    <property type="nucleotide sequence ID" value="NZ_SGXE01000008.1"/>
</dbReference>
<dbReference type="HAMAP" id="MF_00269">
    <property type="entry name" value="Tpx"/>
    <property type="match status" value="1"/>
</dbReference>
<keyword evidence="3 6" id="KW-0560">Oxidoreductase</keyword>
<name>A0A4Q7NTX0_9FLAO</name>
<evidence type="ECO:0000256" key="1">
    <source>
        <dbReference type="ARBA" id="ARBA00022559"/>
    </source>
</evidence>
<evidence type="ECO:0000256" key="4">
    <source>
        <dbReference type="ARBA" id="ARBA00023157"/>
    </source>
</evidence>
<comment type="caution">
    <text evidence="8">The sequence shown here is derived from an EMBL/GenBank/DDBJ whole genome shotgun (WGS) entry which is preliminary data.</text>
</comment>
<dbReference type="PANTHER" id="PTHR43110:SF1">
    <property type="entry name" value="THIOL PEROXIDASE"/>
    <property type="match status" value="1"/>
</dbReference>